<sequence length="51" mass="5868">KSPGTHKITSVRFLLKNNLLNSFITSEYAKHIKSPFVTRTSKELDDISSWM</sequence>
<reference evidence="1" key="1">
    <citation type="journal article" date="2023" name="IScience">
        <title>Live-bearing cockroach genome reveals convergent evolutionary mechanisms linked to viviparity in insects and beyond.</title>
        <authorList>
            <person name="Fouks B."/>
            <person name="Harrison M.C."/>
            <person name="Mikhailova A.A."/>
            <person name="Marchal E."/>
            <person name="English S."/>
            <person name="Carruthers M."/>
            <person name="Jennings E.C."/>
            <person name="Chiamaka E.L."/>
            <person name="Frigard R.A."/>
            <person name="Pippel M."/>
            <person name="Attardo G.M."/>
            <person name="Benoit J.B."/>
            <person name="Bornberg-Bauer E."/>
            <person name="Tobe S.S."/>
        </authorList>
    </citation>
    <scope>NUCLEOTIDE SEQUENCE</scope>
    <source>
        <strain evidence="1">Stay&amp;Tobe</strain>
    </source>
</reference>
<proteinExistence type="predicted"/>
<gene>
    <name evidence="1" type="ORF">L9F63_022602</name>
</gene>
<evidence type="ECO:0000313" key="2">
    <source>
        <dbReference type="Proteomes" id="UP001233999"/>
    </source>
</evidence>
<protein>
    <submittedName>
        <fullName evidence="1">Uncharacterized protein</fullName>
    </submittedName>
</protein>
<dbReference type="AlphaFoldDB" id="A0AAD8EA91"/>
<keyword evidence="2" id="KW-1185">Reference proteome</keyword>
<evidence type="ECO:0000313" key="1">
    <source>
        <dbReference type="EMBL" id="KAJ9583060.1"/>
    </source>
</evidence>
<name>A0AAD8EA91_DIPPU</name>
<comment type="caution">
    <text evidence="1">The sequence shown here is derived from an EMBL/GenBank/DDBJ whole genome shotgun (WGS) entry which is preliminary data.</text>
</comment>
<reference evidence="1" key="2">
    <citation type="submission" date="2023-05" db="EMBL/GenBank/DDBJ databases">
        <authorList>
            <person name="Fouks B."/>
        </authorList>
    </citation>
    <scope>NUCLEOTIDE SEQUENCE</scope>
    <source>
        <strain evidence="1">Stay&amp;Tobe</strain>
        <tissue evidence="1">Testes</tissue>
    </source>
</reference>
<dbReference type="Proteomes" id="UP001233999">
    <property type="component" value="Unassembled WGS sequence"/>
</dbReference>
<accession>A0AAD8EA91</accession>
<feature type="non-terminal residue" evidence="1">
    <location>
        <position position="1"/>
    </location>
</feature>
<dbReference type="EMBL" id="JASPKZ010007681">
    <property type="protein sequence ID" value="KAJ9583060.1"/>
    <property type="molecule type" value="Genomic_DNA"/>
</dbReference>
<feature type="non-terminal residue" evidence="1">
    <location>
        <position position="51"/>
    </location>
</feature>
<organism evidence="1 2">
    <name type="scientific">Diploptera punctata</name>
    <name type="common">Pacific beetle cockroach</name>
    <dbReference type="NCBI Taxonomy" id="6984"/>
    <lineage>
        <taxon>Eukaryota</taxon>
        <taxon>Metazoa</taxon>
        <taxon>Ecdysozoa</taxon>
        <taxon>Arthropoda</taxon>
        <taxon>Hexapoda</taxon>
        <taxon>Insecta</taxon>
        <taxon>Pterygota</taxon>
        <taxon>Neoptera</taxon>
        <taxon>Polyneoptera</taxon>
        <taxon>Dictyoptera</taxon>
        <taxon>Blattodea</taxon>
        <taxon>Blaberoidea</taxon>
        <taxon>Blaberidae</taxon>
        <taxon>Diplopterinae</taxon>
        <taxon>Diploptera</taxon>
    </lineage>
</organism>